<protein>
    <submittedName>
        <fullName evidence="1">Uncharacterized protein</fullName>
    </submittedName>
</protein>
<reference evidence="1 2" key="1">
    <citation type="submission" date="2024-02" db="EMBL/GenBank/DDBJ databases">
        <authorList>
            <person name="Chen Y."/>
            <person name="Shah S."/>
            <person name="Dougan E. K."/>
            <person name="Thang M."/>
            <person name="Chan C."/>
        </authorList>
    </citation>
    <scope>NUCLEOTIDE SEQUENCE [LARGE SCALE GENOMIC DNA]</scope>
</reference>
<gene>
    <name evidence="1" type="ORF">CCMP2556_LOCUS28317</name>
</gene>
<dbReference type="EMBL" id="CAXAMN010021236">
    <property type="protein sequence ID" value="CAK9057393.1"/>
    <property type="molecule type" value="Genomic_DNA"/>
</dbReference>
<sequence length="135" mass="15037">MQFASLLSNDSPPKKLRWFEDCNPASISGLQPKPFQPETRHGLSVESRAPLIPFAVCGSVLLALPVSLPVISASSVLGFSSSRPCKKPRQSLVNRAVVQVRKLQSEVIAWCFVRHVRRSEKSIRTFVTNRSRSHL</sequence>
<name>A0ABP0N1R9_9DINO</name>
<organism evidence="1 2">
    <name type="scientific">Durusdinium trenchii</name>
    <dbReference type="NCBI Taxonomy" id="1381693"/>
    <lineage>
        <taxon>Eukaryota</taxon>
        <taxon>Sar</taxon>
        <taxon>Alveolata</taxon>
        <taxon>Dinophyceae</taxon>
        <taxon>Suessiales</taxon>
        <taxon>Symbiodiniaceae</taxon>
        <taxon>Durusdinium</taxon>
    </lineage>
</organism>
<keyword evidence="2" id="KW-1185">Reference proteome</keyword>
<comment type="caution">
    <text evidence="1">The sequence shown here is derived from an EMBL/GenBank/DDBJ whole genome shotgun (WGS) entry which is preliminary data.</text>
</comment>
<evidence type="ECO:0000313" key="1">
    <source>
        <dbReference type="EMBL" id="CAK9057393.1"/>
    </source>
</evidence>
<accession>A0ABP0N1R9</accession>
<dbReference type="Proteomes" id="UP001642484">
    <property type="component" value="Unassembled WGS sequence"/>
</dbReference>
<proteinExistence type="predicted"/>
<evidence type="ECO:0000313" key="2">
    <source>
        <dbReference type="Proteomes" id="UP001642484"/>
    </source>
</evidence>